<evidence type="ECO:0000313" key="2">
    <source>
        <dbReference type="EMBL" id="RUO97188.1"/>
    </source>
</evidence>
<dbReference type="PANTHER" id="PTHR34826">
    <property type="entry name" value="UPF0590 PROTEIN C409.17C"/>
    <property type="match status" value="1"/>
</dbReference>
<feature type="domain" description="Domain of unknown function at the cortex 1" evidence="1">
    <location>
        <begin position="12"/>
        <end position="272"/>
    </location>
</feature>
<keyword evidence="3" id="KW-1185">Reference proteome</keyword>
<sequence>MPADRCPCMPFRLRVLAGPSISDLRPVAVNNDAEPMTINTPHIIGRLCVRIRDFTGIPNPGSSRTSPYFLQNNDQYSIQVQVRFKRVWSADDIVFGNEFERKLNLPPGSSIALRFVQWFDPGFEADIFSDRPWAYSPLLVTMNALRVDRGELQEHPIRDTNIVRSRELGLPAWPSLDGERVVESWEPSILSLPQHGVLNDSSERRRHFSVQPNRQSFEITPEHVYDMDFFNPYLDFNNYALRLPGGFRFRVLDYWDGQVSQAIIYRSRKTTLFTNFLIGRFHK</sequence>
<accession>A0A433A3B9</accession>
<dbReference type="Pfam" id="PF08588">
    <property type="entry name" value="Duc1"/>
    <property type="match status" value="1"/>
</dbReference>
<name>A0A433A3B9_9FUNG</name>
<protein>
    <recommendedName>
        <fullName evidence="1">Domain of unknown function at the cortex 1 domain-containing protein</fullName>
    </recommendedName>
</protein>
<reference evidence="2 3" key="1">
    <citation type="journal article" date="2018" name="New Phytol.">
        <title>Phylogenomics of Endogonaceae and evolution of mycorrhizas within Mucoromycota.</title>
        <authorList>
            <person name="Chang Y."/>
            <person name="Desiro A."/>
            <person name="Na H."/>
            <person name="Sandor L."/>
            <person name="Lipzen A."/>
            <person name="Clum A."/>
            <person name="Barry K."/>
            <person name="Grigoriev I.V."/>
            <person name="Martin F.M."/>
            <person name="Stajich J.E."/>
            <person name="Smith M.E."/>
            <person name="Bonito G."/>
            <person name="Spatafora J.W."/>
        </authorList>
    </citation>
    <scope>NUCLEOTIDE SEQUENCE [LARGE SCALE GENOMIC DNA]</scope>
    <source>
        <strain evidence="2 3">GMNB39</strain>
    </source>
</reference>
<dbReference type="EMBL" id="RBNI01018024">
    <property type="protein sequence ID" value="RUO97188.1"/>
    <property type="molecule type" value="Genomic_DNA"/>
</dbReference>
<gene>
    <name evidence="2" type="ORF">BC936DRAFT_140839</name>
</gene>
<evidence type="ECO:0000313" key="3">
    <source>
        <dbReference type="Proteomes" id="UP000268093"/>
    </source>
</evidence>
<dbReference type="InterPro" id="IPR013897">
    <property type="entry name" value="Duc1"/>
</dbReference>
<proteinExistence type="predicted"/>
<dbReference type="PANTHER" id="PTHR34826:SF2">
    <property type="entry name" value="UPF0590 PROTEIN C409.17C"/>
    <property type="match status" value="1"/>
</dbReference>
<dbReference type="AlphaFoldDB" id="A0A433A3B9"/>
<evidence type="ECO:0000259" key="1">
    <source>
        <dbReference type="Pfam" id="PF08588"/>
    </source>
</evidence>
<dbReference type="OrthoDB" id="2119945at2759"/>
<dbReference type="Proteomes" id="UP000268093">
    <property type="component" value="Unassembled WGS sequence"/>
</dbReference>
<comment type="caution">
    <text evidence="2">The sequence shown here is derived from an EMBL/GenBank/DDBJ whole genome shotgun (WGS) entry which is preliminary data.</text>
</comment>
<organism evidence="2 3">
    <name type="scientific">Jimgerdemannia flammicorona</name>
    <dbReference type="NCBI Taxonomy" id="994334"/>
    <lineage>
        <taxon>Eukaryota</taxon>
        <taxon>Fungi</taxon>
        <taxon>Fungi incertae sedis</taxon>
        <taxon>Mucoromycota</taxon>
        <taxon>Mucoromycotina</taxon>
        <taxon>Endogonomycetes</taxon>
        <taxon>Endogonales</taxon>
        <taxon>Endogonaceae</taxon>
        <taxon>Jimgerdemannia</taxon>
    </lineage>
</organism>